<gene>
    <name evidence="2" type="ORF">HMPREF9209_0044</name>
</gene>
<feature type="region of interest" description="Disordered" evidence="1">
    <location>
        <begin position="1"/>
        <end position="30"/>
    </location>
</feature>
<dbReference type="Proteomes" id="UP000003684">
    <property type="component" value="Unassembled WGS sequence"/>
</dbReference>
<accession>D1YJR7</accession>
<organism evidence="2 3">
    <name type="scientific">Lactobacillus gasseri 224-1</name>
    <dbReference type="NCBI Taxonomy" id="679196"/>
    <lineage>
        <taxon>Bacteria</taxon>
        <taxon>Bacillati</taxon>
        <taxon>Bacillota</taxon>
        <taxon>Bacilli</taxon>
        <taxon>Lactobacillales</taxon>
        <taxon>Lactobacillaceae</taxon>
        <taxon>Lactobacillus</taxon>
    </lineage>
</organism>
<evidence type="ECO:0000313" key="2">
    <source>
        <dbReference type="EMBL" id="EFB62283.1"/>
    </source>
</evidence>
<evidence type="ECO:0000256" key="1">
    <source>
        <dbReference type="SAM" id="MobiDB-lite"/>
    </source>
</evidence>
<reference evidence="2 3" key="1">
    <citation type="submission" date="2009-12" db="EMBL/GenBank/DDBJ databases">
        <title>Genome Sequence of Lactobacillus gasseri 224-1.</title>
        <authorList>
            <person name="Durkin A.S."/>
            <person name="Madupu R."/>
            <person name="Torralba M."/>
            <person name="Methe B."/>
            <person name="Sutton G."/>
            <person name="Strausberg R.L."/>
            <person name="Nelson K.E."/>
        </authorList>
    </citation>
    <scope>NUCLEOTIDE SEQUENCE [LARGE SCALE GENOMIC DNA]</scope>
    <source>
        <strain evidence="2 3">224-1</strain>
    </source>
</reference>
<name>D1YJR7_LACGS</name>
<comment type="caution">
    <text evidence="2">The sequence shown here is derived from an EMBL/GenBank/DDBJ whole genome shotgun (WGS) entry which is preliminary data.</text>
</comment>
<evidence type="ECO:0000313" key="3">
    <source>
        <dbReference type="Proteomes" id="UP000003684"/>
    </source>
</evidence>
<proteinExistence type="predicted"/>
<protein>
    <submittedName>
        <fullName evidence="2">Uncharacterized protein</fullName>
    </submittedName>
</protein>
<dbReference type="EMBL" id="ADFT01000023">
    <property type="protein sequence ID" value="EFB62283.1"/>
    <property type="molecule type" value="Genomic_DNA"/>
</dbReference>
<sequence length="107" mass="12458">MKQKHGTAEKEYFAVHPEEKEQEKTEDDKLNIDVWQPSRGELTIRDFYDRELGKKVLEANIPKLEKIIAEILEQVSNAKGNMQLVADYNKTLGLLQKKKAIENFENK</sequence>
<dbReference type="AlphaFoldDB" id="D1YJR7"/>